<name>A0A9P7L614_9HYPO</name>
<protein>
    <submittedName>
        <fullName evidence="4">Uncharacterized protein</fullName>
    </submittedName>
</protein>
<dbReference type="PANTHER" id="PTHR33119:SF1">
    <property type="entry name" value="FE2OG DIOXYGENASE DOMAIN-CONTAINING PROTEIN"/>
    <property type="match status" value="1"/>
</dbReference>
<accession>A0A9P7L614</accession>
<dbReference type="AlphaFoldDB" id="A0A9P7L614"/>
<organism evidence="4 5">
    <name type="scientific">Fusarium xylarioides</name>
    <dbReference type="NCBI Taxonomy" id="221167"/>
    <lineage>
        <taxon>Eukaryota</taxon>
        <taxon>Fungi</taxon>
        <taxon>Dikarya</taxon>
        <taxon>Ascomycota</taxon>
        <taxon>Pezizomycotina</taxon>
        <taxon>Sordariomycetes</taxon>
        <taxon>Hypocreomycetidae</taxon>
        <taxon>Hypocreales</taxon>
        <taxon>Nectriaceae</taxon>
        <taxon>Fusarium</taxon>
        <taxon>Fusarium fujikuroi species complex</taxon>
    </lineage>
</organism>
<dbReference type="Proteomes" id="UP000750502">
    <property type="component" value="Unassembled WGS sequence"/>
</dbReference>
<feature type="domain" description="DUF4246" evidence="3">
    <location>
        <begin position="15"/>
        <end position="86"/>
    </location>
</feature>
<reference evidence="4" key="1">
    <citation type="journal article" date="2020" name="bioRxiv">
        <title>Historical genomics reveals the evolutionary mechanisms behind multiple outbreaks of the host-specific coffee wilt pathogen Fusarium xylarioides.</title>
        <authorList>
            <person name="Peck D."/>
            <person name="Nowell R.W."/>
            <person name="Flood J."/>
            <person name="Ryan M.J."/>
            <person name="Barraclough T.G."/>
        </authorList>
    </citation>
    <scope>NUCLEOTIDE SEQUENCE</scope>
    <source>
        <strain evidence="4">IMI 127659i</strain>
    </source>
</reference>
<evidence type="ECO:0000256" key="1">
    <source>
        <dbReference type="SAM" id="MobiDB-lite"/>
    </source>
</evidence>
<dbReference type="Pfam" id="PF21666">
    <property type="entry name" value="DUF4246_N"/>
    <property type="match status" value="1"/>
</dbReference>
<comment type="caution">
    <text evidence="4">The sequence shown here is derived from an EMBL/GenBank/DDBJ whole genome shotgun (WGS) entry which is preliminary data.</text>
</comment>
<evidence type="ECO:0000313" key="5">
    <source>
        <dbReference type="Proteomes" id="UP000750502"/>
    </source>
</evidence>
<dbReference type="EMBL" id="JADFTT010000225">
    <property type="protein sequence ID" value="KAG5764935.1"/>
    <property type="molecule type" value="Genomic_DNA"/>
</dbReference>
<gene>
    <name evidence="4" type="ORF">H9Q72_007007</name>
</gene>
<feature type="region of interest" description="Disordered" evidence="1">
    <location>
        <begin position="329"/>
        <end position="352"/>
    </location>
</feature>
<dbReference type="Pfam" id="PF14033">
    <property type="entry name" value="DUF4246"/>
    <property type="match status" value="1"/>
</dbReference>
<keyword evidence="5" id="KW-1185">Reference proteome</keyword>
<dbReference type="InterPro" id="IPR049192">
    <property type="entry name" value="DUF4246_C"/>
</dbReference>
<reference evidence="4" key="2">
    <citation type="submission" date="2020-10" db="EMBL/GenBank/DDBJ databases">
        <authorList>
            <person name="Peck L.D."/>
            <person name="Nowell R.W."/>
            <person name="Flood J."/>
            <person name="Ryan M.J."/>
            <person name="Barraclough T.G."/>
        </authorList>
    </citation>
    <scope>NUCLEOTIDE SEQUENCE</scope>
    <source>
        <strain evidence="4">IMI 127659i</strain>
    </source>
</reference>
<dbReference type="OrthoDB" id="415532at2759"/>
<feature type="domain" description="DUF4246" evidence="2">
    <location>
        <begin position="117"/>
        <end position="572"/>
    </location>
</feature>
<dbReference type="PANTHER" id="PTHR33119">
    <property type="entry name" value="IFI3P"/>
    <property type="match status" value="1"/>
</dbReference>
<sequence length="670" mass="76881">MFSINKPDPPTVGCYPGLGMNLRYHNYHHEGEIYPTATHYNSVGAESDMLLVREAAMMIVMNQLTDKPDWHVKVFDEIIAEKWIQESLALPVDPLYDEIVQHGYGPDRLKYILDRGCLEYCIKELRVKAKFFERTGLIPALDANATVIKSDTFIDDTLHQRLRKAFAKLKDEQRDNPDWHPRTNDMVQNLVHPSLYPLVYGRSRVFRDEVVGVEDAVDKWSGKGEVIPKKPADVPSGYDNRYHINYAVNGSDSHKHFWSDAYQWLPSNVKLMDDGSVKLTSYVNNLHPKHSDIYETVEKLIERALPAWDHSVSFVRDWDIVSAGRTKARFPRPENPDDDNEANWTPKIDDWTPDDAGEVEYEDVIRDADGDLLYDTRKKAVWEEIREPIQPEAPEFAAWDYGVKPGMSLRERFRDLQVIVKMASIELTSDKPTFPAGGWHVEGQMNEHIVGTALYYLDSENVKPSYLQFRMQTDYYQEDWNIGQDAFGWMEQVYGTNLRGGDCLQRYGQIETKQGRLLAFPNVFHHRVSPVELDDKSKPGHRRFIALWLVDPRTRIINTGNVPPQQKSWWMESAFGGMDEESAKNIPNAVAKLVSGGEPGHSNLKAAAESGNPLPEELVSMVQTEADEATMPMSLEEAKEHRLKLMDERTSYQRDAEQSWSGIQYSFCEH</sequence>
<evidence type="ECO:0000259" key="2">
    <source>
        <dbReference type="Pfam" id="PF14033"/>
    </source>
</evidence>
<evidence type="ECO:0000313" key="4">
    <source>
        <dbReference type="EMBL" id="KAG5764935.1"/>
    </source>
</evidence>
<dbReference type="InterPro" id="IPR025340">
    <property type="entry name" value="DUF4246"/>
</dbReference>
<proteinExistence type="predicted"/>
<dbReference type="InterPro" id="IPR049207">
    <property type="entry name" value="DUF4246_N"/>
</dbReference>
<evidence type="ECO:0000259" key="3">
    <source>
        <dbReference type="Pfam" id="PF21666"/>
    </source>
</evidence>